<dbReference type="Proteomes" id="UP000663852">
    <property type="component" value="Unassembled WGS sequence"/>
</dbReference>
<sequence>ISFNQPQLCPSATWNHNAIPFADRSIVGESLWTIFINTNNTIYTINKIKKKILIWNQNNLNFTYITLDDFLYPVSLFVTSNGDIYFDNEHMSNSTVQRWDSKTHTFESVMNINSSCYGLFIDINDDLYCSLGDNHQVVKRNLKSSSMTSIRVAGTGYEGSNPNELKSPIGIFVDMNLNLFVADRGNHRIQLCLYGEENAITVAGQRSYKLTIILNGPSGITLDANNYLFIVDTWLSRVVGEGPYGFRCLFGCYEHVSQSNQLKEPVAMSFDSFGNMFVVDPDNDRIQKFSIENSCGKWI</sequence>
<dbReference type="OrthoDB" id="342730at2759"/>
<evidence type="ECO:0000313" key="1">
    <source>
        <dbReference type="EMBL" id="CAF1537629.1"/>
    </source>
</evidence>
<dbReference type="GO" id="GO:0008270">
    <property type="term" value="F:zinc ion binding"/>
    <property type="evidence" value="ECO:0007669"/>
    <property type="project" value="UniProtKB-KW"/>
</dbReference>
<dbReference type="Gene3D" id="2.120.10.30">
    <property type="entry name" value="TolB, C-terminal domain"/>
    <property type="match status" value="2"/>
</dbReference>
<comment type="caution">
    <text evidence="1">The sequence shown here is derived from an EMBL/GenBank/DDBJ whole genome shotgun (WGS) entry which is preliminary data.</text>
</comment>
<reference evidence="1" key="1">
    <citation type="submission" date="2021-02" db="EMBL/GenBank/DDBJ databases">
        <authorList>
            <person name="Nowell W R."/>
        </authorList>
    </citation>
    <scope>NUCLEOTIDE SEQUENCE</scope>
</reference>
<name>A0A815W8B7_ADIRI</name>
<dbReference type="AlphaFoldDB" id="A0A815W8B7"/>
<organism evidence="1 2">
    <name type="scientific">Adineta ricciae</name>
    <name type="common">Rotifer</name>
    <dbReference type="NCBI Taxonomy" id="249248"/>
    <lineage>
        <taxon>Eukaryota</taxon>
        <taxon>Metazoa</taxon>
        <taxon>Spiralia</taxon>
        <taxon>Gnathifera</taxon>
        <taxon>Rotifera</taxon>
        <taxon>Eurotatoria</taxon>
        <taxon>Bdelloidea</taxon>
        <taxon>Adinetida</taxon>
        <taxon>Adinetidae</taxon>
        <taxon>Adineta</taxon>
    </lineage>
</organism>
<proteinExistence type="predicted"/>
<dbReference type="CDD" id="cd05819">
    <property type="entry name" value="NHL"/>
    <property type="match status" value="1"/>
</dbReference>
<dbReference type="PANTHER" id="PTHR24104">
    <property type="entry name" value="E3 UBIQUITIN-PROTEIN LIGASE NHLRC1-RELATED"/>
    <property type="match status" value="1"/>
</dbReference>
<feature type="non-terminal residue" evidence="1">
    <location>
        <position position="1"/>
    </location>
</feature>
<gene>
    <name evidence="1" type="ORF">EDS130_LOCUS45071</name>
</gene>
<dbReference type="EMBL" id="CAJNOJ010000994">
    <property type="protein sequence ID" value="CAF1537629.1"/>
    <property type="molecule type" value="Genomic_DNA"/>
</dbReference>
<dbReference type="PANTHER" id="PTHR24104:SF25">
    <property type="entry name" value="PROTEIN LIN-41"/>
    <property type="match status" value="1"/>
</dbReference>
<dbReference type="Gene3D" id="2.40.10.500">
    <property type="match status" value="1"/>
</dbReference>
<dbReference type="InterPro" id="IPR011042">
    <property type="entry name" value="6-blade_b-propeller_TolB-like"/>
</dbReference>
<dbReference type="InterPro" id="IPR050952">
    <property type="entry name" value="TRIM-NHL_E3_ligases"/>
</dbReference>
<evidence type="ECO:0008006" key="3">
    <source>
        <dbReference type="Google" id="ProtNLM"/>
    </source>
</evidence>
<evidence type="ECO:0000313" key="2">
    <source>
        <dbReference type="Proteomes" id="UP000663852"/>
    </source>
</evidence>
<protein>
    <recommendedName>
        <fullName evidence="3">NHL repeat containing protein-like protein</fullName>
    </recommendedName>
</protein>
<accession>A0A815W8B7</accession>
<dbReference type="SUPFAM" id="SSF101898">
    <property type="entry name" value="NHL repeat"/>
    <property type="match status" value="1"/>
</dbReference>